<keyword evidence="1" id="KW-0238">DNA-binding</keyword>
<feature type="transmembrane region" description="Helical" evidence="2">
    <location>
        <begin position="311"/>
        <end position="329"/>
    </location>
</feature>
<feature type="domain" description="HTH cro/C1-type" evidence="3">
    <location>
        <begin position="11"/>
        <end position="65"/>
    </location>
</feature>
<evidence type="ECO:0000313" key="5">
    <source>
        <dbReference type="Proteomes" id="UP000095492"/>
    </source>
</evidence>
<evidence type="ECO:0000313" key="4">
    <source>
        <dbReference type="EMBL" id="CUN22154.1"/>
    </source>
</evidence>
<dbReference type="CDD" id="cd00093">
    <property type="entry name" value="HTH_XRE"/>
    <property type="match status" value="1"/>
</dbReference>
<proteinExistence type="predicted"/>
<keyword evidence="2" id="KW-0472">Membrane</keyword>
<reference evidence="4 5" key="1">
    <citation type="submission" date="2015-09" db="EMBL/GenBank/DDBJ databases">
        <authorList>
            <consortium name="Pathogen Informatics"/>
        </authorList>
    </citation>
    <scope>NUCLEOTIDE SEQUENCE [LARGE SCALE GENOMIC DNA]</scope>
    <source>
        <strain evidence="4 5">2789STDY5608891</strain>
    </source>
</reference>
<dbReference type="OrthoDB" id="1766270at2"/>
<dbReference type="GeneID" id="97392292"/>
<feature type="transmembrane region" description="Helical" evidence="2">
    <location>
        <begin position="273"/>
        <end position="291"/>
    </location>
</feature>
<gene>
    <name evidence="4" type="ORF">ERS852448_02526</name>
</gene>
<dbReference type="Proteomes" id="UP000095492">
    <property type="component" value="Unassembled WGS sequence"/>
</dbReference>
<protein>
    <submittedName>
        <fullName evidence="4">Transcriptional repressor DicA</fullName>
    </submittedName>
</protein>
<feature type="transmembrane region" description="Helical" evidence="2">
    <location>
        <begin position="207"/>
        <end position="229"/>
    </location>
</feature>
<dbReference type="InterPro" id="IPR001387">
    <property type="entry name" value="Cro/C1-type_HTH"/>
</dbReference>
<dbReference type="RefSeq" id="WP_055290775.1">
    <property type="nucleotide sequence ID" value="NZ_CP173382.1"/>
</dbReference>
<accession>A0A173V549</accession>
<feature type="transmembrane region" description="Helical" evidence="2">
    <location>
        <begin position="148"/>
        <end position="167"/>
    </location>
</feature>
<feature type="transmembrane region" description="Helical" evidence="2">
    <location>
        <begin position="173"/>
        <end position="195"/>
    </location>
</feature>
<dbReference type="PROSITE" id="PS50943">
    <property type="entry name" value="HTH_CROC1"/>
    <property type="match status" value="1"/>
</dbReference>
<dbReference type="SMART" id="SM00530">
    <property type="entry name" value="HTH_XRE"/>
    <property type="match status" value="1"/>
</dbReference>
<dbReference type="GO" id="GO:0003677">
    <property type="term" value="F:DNA binding"/>
    <property type="evidence" value="ECO:0007669"/>
    <property type="project" value="UniProtKB-KW"/>
</dbReference>
<dbReference type="Pfam" id="PF01381">
    <property type="entry name" value="HTH_3"/>
    <property type="match status" value="1"/>
</dbReference>
<evidence type="ECO:0000256" key="2">
    <source>
        <dbReference type="SAM" id="Phobius"/>
    </source>
</evidence>
<feature type="transmembrane region" description="Helical" evidence="2">
    <location>
        <begin position="241"/>
        <end position="261"/>
    </location>
</feature>
<dbReference type="PANTHER" id="PTHR46558:SF4">
    <property type="entry name" value="DNA-BIDING PHAGE PROTEIN"/>
    <property type="match status" value="1"/>
</dbReference>
<name>A0A173V549_EUBRA</name>
<evidence type="ECO:0000259" key="3">
    <source>
        <dbReference type="PROSITE" id="PS50943"/>
    </source>
</evidence>
<dbReference type="AlphaFoldDB" id="A0A173V549"/>
<keyword evidence="2" id="KW-1133">Transmembrane helix</keyword>
<dbReference type="SUPFAM" id="SSF47413">
    <property type="entry name" value="lambda repressor-like DNA-binding domains"/>
    <property type="match status" value="1"/>
</dbReference>
<dbReference type="Gene3D" id="1.10.260.40">
    <property type="entry name" value="lambda repressor-like DNA-binding domains"/>
    <property type="match status" value="1"/>
</dbReference>
<dbReference type="PANTHER" id="PTHR46558">
    <property type="entry name" value="TRACRIPTIONAL REGULATORY PROTEIN-RELATED-RELATED"/>
    <property type="match status" value="1"/>
</dbReference>
<organism evidence="4 5">
    <name type="scientific">Eubacterium ramulus</name>
    <dbReference type="NCBI Taxonomy" id="39490"/>
    <lineage>
        <taxon>Bacteria</taxon>
        <taxon>Bacillati</taxon>
        <taxon>Bacillota</taxon>
        <taxon>Clostridia</taxon>
        <taxon>Eubacteriales</taxon>
        <taxon>Eubacteriaceae</taxon>
        <taxon>Eubacterium</taxon>
    </lineage>
</organism>
<feature type="transmembrane region" description="Helical" evidence="2">
    <location>
        <begin position="90"/>
        <end position="111"/>
    </location>
</feature>
<keyword evidence="2" id="KW-0812">Transmembrane</keyword>
<evidence type="ECO:0000256" key="1">
    <source>
        <dbReference type="ARBA" id="ARBA00023125"/>
    </source>
</evidence>
<dbReference type="STRING" id="39490.ERS852448_02526"/>
<dbReference type="InterPro" id="IPR010982">
    <property type="entry name" value="Lambda_DNA-bd_dom_sf"/>
</dbReference>
<dbReference type="EMBL" id="CYYA01000021">
    <property type="protein sequence ID" value="CUN22154.1"/>
    <property type="molecule type" value="Genomic_DNA"/>
</dbReference>
<feature type="transmembrane region" description="Helical" evidence="2">
    <location>
        <begin position="117"/>
        <end position="136"/>
    </location>
</feature>
<sequence length="334" mass="38160">MEKRENFGRYIKEKRKAAGLSQKELATQLFVSESAVSKWERGLSYPDMTLVTSLCEILHVSEHELLTASDDMHQREIEEQSRGYLRILKGYTWVTYLCYLAVLIPCFIGNLVTEHRLSWFFIVVGGLAMVFSFINVPVMTKTRRAEKCFWCFYGSIIYMLCVCRIVLGGNWLIMSLLGVSFGLLGIFLPIILCSWHYDWPILHHKGLICMALDTVLSYLMVFFGCLFYVKGVTGVIIAQNLWVLTVFSILAWGIFVVLRYIRCSRLMKTSITVALCGVWMFFANTLISVAYNRVVRPSVNFHNWMDFGGQNIGLVVLIVGAVMVAASMIRDVRK</sequence>